<dbReference type="KEGG" id="kfl:Kfla_2573"/>
<dbReference type="RefSeq" id="WP_012920197.1">
    <property type="nucleotide sequence ID" value="NC_013729.1"/>
</dbReference>
<keyword evidence="2" id="KW-0238">DNA-binding</keyword>
<dbReference type="PRINTS" id="PR00598">
    <property type="entry name" value="HTHMARR"/>
</dbReference>
<evidence type="ECO:0000256" key="2">
    <source>
        <dbReference type="ARBA" id="ARBA00023125"/>
    </source>
</evidence>
<sequence>MPARDSIDRHIAYWRAEVPGLDPDVEGVVTRMQMLVRHLQRRRTEALGELGLLSWEYDILWQLRAAGPPYQVTPTALAIALDTHPATLTHRLDRLTRAGLVERARDRADRRSVVVVLTDQGHRAWESAIGSQADAEGLLLAPLSESERRTLVRLLRKVVLASEKDGTELMVVPRSVQRPEH</sequence>
<dbReference type="InterPro" id="IPR036390">
    <property type="entry name" value="WH_DNA-bd_sf"/>
</dbReference>
<evidence type="ECO:0000313" key="5">
    <source>
        <dbReference type="EMBL" id="ADB31641.1"/>
    </source>
</evidence>
<evidence type="ECO:0000313" key="6">
    <source>
        <dbReference type="Proteomes" id="UP000007967"/>
    </source>
</evidence>
<dbReference type="EMBL" id="CP001736">
    <property type="protein sequence ID" value="ADB31641.1"/>
    <property type="molecule type" value="Genomic_DNA"/>
</dbReference>
<name>D2PXJ9_KRIFD</name>
<dbReference type="PANTHER" id="PTHR42756:SF1">
    <property type="entry name" value="TRANSCRIPTIONAL REPRESSOR OF EMRAB OPERON"/>
    <property type="match status" value="1"/>
</dbReference>
<evidence type="ECO:0000256" key="1">
    <source>
        <dbReference type="ARBA" id="ARBA00023015"/>
    </source>
</evidence>
<dbReference type="InterPro" id="IPR036388">
    <property type="entry name" value="WH-like_DNA-bd_sf"/>
</dbReference>
<dbReference type="Gene3D" id="1.10.10.10">
    <property type="entry name" value="Winged helix-like DNA-binding domain superfamily/Winged helix DNA-binding domain"/>
    <property type="match status" value="1"/>
</dbReference>
<reference evidence="6" key="1">
    <citation type="submission" date="2009-09" db="EMBL/GenBank/DDBJ databases">
        <title>The complete genome of Kribbella flavida DSM 17836.</title>
        <authorList>
            <consortium name="US DOE Joint Genome Institute (JGI-PGF)"/>
            <person name="Lucas S."/>
            <person name="Copeland A."/>
            <person name="Lapidus A."/>
            <person name="Glavina del Rio T."/>
            <person name="Dalin E."/>
            <person name="Tice H."/>
            <person name="Bruce D."/>
            <person name="Goodwin L."/>
            <person name="Pitluck S."/>
            <person name="Kyrpides N."/>
            <person name="Mavromatis K."/>
            <person name="Ivanova N."/>
            <person name="Saunders E."/>
            <person name="Brettin T."/>
            <person name="Detter J.C."/>
            <person name="Han C."/>
            <person name="Larimer F."/>
            <person name="Land M."/>
            <person name="Hauser L."/>
            <person name="Markowitz V."/>
            <person name="Cheng J.-F."/>
            <person name="Hugenholtz P."/>
            <person name="Woyke T."/>
            <person name="Wu D."/>
            <person name="Pukall R."/>
            <person name="Klenk H.-P."/>
            <person name="Eisen J.A."/>
        </authorList>
    </citation>
    <scope>NUCLEOTIDE SEQUENCE [LARGE SCALE GENOMIC DNA]</scope>
    <source>
        <strain evidence="6">DSM 17836 / JCM 10339 / NBRC 14399</strain>
    </source>
</reference>
<evidence type="ECO:0000259" key="4">
    <source>
        <dbReference type="PROSITE" id="PS50995"/>
    </source>
</evidence>
<dbReference type="GO" id="GO:0003677">
    <property type="term" value="F:DNA binding"/>
    <property type="evidence" value="ECO:0007669"/>
    <property type="project" value="UniProtKB-KW"/>
</dbReference>
<protein>
    <submittedName>
        <fullName evidence="5">Transcriptional regulator, MarR family</fullName>
    </submittedName>
</protein>
<dbReference type="PANTHER" id="PTHR42756">
    <property type="entry name" value="TRANSCRIPTIONAL REGULATOR, MARR"/>
    <property type="match status" value="1"/>
</dbReference>
<feature type="domain" description="HTH marR-type" evidence="4">
    <location>
        <begin position="25"/>
        <end position="160"/>
    </location>
</feature>
<dbReference type="InterPro" id="IPR000835">
    <property type="entry name" value="HTH_MarR-typ"/>
</dbReference>
<dbReference type="Pfam" id="PF01047">
    <property type="entry name" value="MarR"/>
    <property type="match status" value="1"/>
</dbReference>
<dbReference type="HOGENOM" id="CLU_083287_27_5_11"/>
<dbReference type="SMART" id="SM00347">
    <property type="entry name" value="HTH_MARR"/>
    <property type="match status" value="1"/>
</dbReference>
<dbReference type="Proteomes" id="UP000007967">
    <property type="component" value="Chromosome"/>
</dbReference>
<dbReference type="eggNOG" id="COG1846">
    <property type="taxonomic scope" value="Bacteria"/>
</dbReference>
<dbReference type="SUPFAM" id="SSF46785">
    <property type="entry name" value="Winged helix' DNA-binding domain"/>
    <property type="match status" value="1"/>
</dbReference>
<organism evidence="5 6">
    <name type="scientific">Kribbella flavida (strain DSM 17836 / JCM 10339 / NBRC 14399)</name>
    <dbReference type="NCBI Taxonomy" id="479435"/>
    <lineage>
        <taxon>Bacteria</taxon>
        <taxon>Bacillati</taxon>
        <taxon>Actinomycetota</taxon>
        <taxon>Actinomycetes</taxon>
        <taxon>Propionibacteriales</taxon>
        <taxon>Kribbellaceae</taxon>
        <taxon>Kribbella</taxon>
    </lineage>
</organism>
<accession>D2PXJ9</accession>
<gene>
    <name evidence="5" type="ordered locus">Kfla_2573</name>
</gene>
<dbReference type="GO" id="GO:0003700">
    <property type="term" value="F:DNA-binding transcription factor activity"/>
    <property type="evidence" value="ECO:0007669"/>
    <property type="project" value="InterPro"/>
</dbReference>
<evidence type="ECO:0000256" key="3">
    <source>
        <dbReference type="ARBA" id="ARBA00023163"/>
    </source>
</evidence>
<keyword evidence="6" id="KW-1185">Reference proteome</keyword>
<dbReference type="PROSITE" id="PS50995">
    <property type="entry name" value="HTH_MARR_2"/>
    <property type="match status" value="1"/>
</dbReference>
<reference evidence="5 6" key="2">
    <citation type="journal article" date="2010" name="Stand. Genomic Sci.">
        <title>Complete genome sequence of Kribbella flavida type strain (IFO 14399).</title>
        <authorList>
            <person name="Pukall R."/>
            <person name="Lapidus A."/>
            <person name="Glavina Del Rio T."/>
            <person name="Copeland A."/>
            <person name="Tice H."/>
            <person name="Cheng J.-F."/>
            <person name="Lucas S."/>
            <person name="Chen F."/>
            <person name="Nolan M."/>
            <person name="LaButti K."/>
            <person name="Pati A."/>
            <person name="Ivanova N."/>
            <person name="Mavrommatis K."/>
            <person name="Mikhailova N."/>
            <person name="Pitluck S."/>
            <person name="Bruce D."/>
            <person name="Goodwin L."/>
            <person name="Land M."/>
            <person name="Hauser L."/>
            <person name="Chang Y.-J."/>
            <person name="Jeffries C.D."/>
            <person name="Chen A."/>
            <person name="Palaniappan K."/>
            <person name="Chain P."/>
            <person name="Rohde M."/>
            <person name="Goeker M."/>
            <person name="Bristow J."/>
            <person name="Eisen J.A."/>
            <person name="Markowitz V."/>
            <person name="Hugenholtz P."/>
            <person name="Kyrpides N.C."/>
            <person name="Klenk H.-P."/>
            <person name="Brettin T."/>
        </authorList>
    </citation>
    <scope>NUCLEOTIDE SEQUENCE [LARGE SCALE GENOMIC DNA]</scope>
    <source>
        <strain evidence="6">DSM 17836 / JCM 10339 / NBRC 14399</strain>
    </source>
</reference>
<dbReference type="AlphaFoldDB" id="D2PXJ9"/>
<keyword evidence="3" id="KW-0804">Transcription</keyword>
<keyword evidence="1" id="KW-0805">Transcription regulation</keyword>
<dbReference type="STRING" id="479435.Kfla_2573"/>
<proteinExistence type="predicted"/>
<dbReference type="OrthoDB" id="5243957at2"/>